<proteinExistence type="predicted"/>
<dbReference type="Proteomes" id="UP000295620">
    <property type="component" value="Unassembled WGS sequence"/>
</dbReference>
<dbReference type="CDD" id="cd03809">
    <property type="entry name" value="GT4_MtfB-like"/>
    <property type="match status" value="1"/>
</dbReference>
<dbReference type="PANTHER" id="PTHR46401:SF2">
    <property type="entry name" value="GLYCOSYLTRANSFERASE WBBK-RELATED"/>
    <property type="match status" value="1"/>
</dbReference>
<comment type="caution">
    <text evidence="4">The sequence shown here is derived from an EMBL/GenBank/DDBJ whole genome shotgun (WGS) entry which is preliminary data.</text>
</comment>
<dbReference type="Pfam" id="PF13439">
    <property type="entry name" value="Glyco_transf_4"/>
    <property type="match status" value="1"/>
</dbReference>
<dbReference type="PANTHER" id="PTHR46401">
    <property type="entry name" value="GLYCOSYLTRANSFERASE WBBK-RELATED"/>
    <property type="match status" value="1"/>
</dbReference>
<name>A0A4R6SVI1_9SPHI</name>
<protein>
    <submittedName>
        <fullName evidence="4">Glycosyltransferase involved in cell wall biosynthesis</fullName>
    </submittedName>
</protein>
<dbReference type="InterPro" id="IPR001296">
    <property type="entry name" value="Glyco_trans_1"/>
</dbReference>
<evidence type="ECO:0000256" key="1">
    <source>
        <dbReference type="ARBA" id="ARBA00022679"/>
    </source>
</evidence>
<gene>
    <name evidence="4" type="ORF">ATK78_1513</name>
</gene>
<dbReference type="InterPro" id="IPR028098">
    <property type="entry name" value="Glyco_trans_4-like_N"/>
</dbReference>
<evidence type="ECO:0000313" key="5">
    <source>
        <dbReference type="Proteomes" id="UP000295620"/>
    </source>
</evidence>
<organism evidence="4 5">
    <name type="scientific">Pedobacter metabolipauper</name>
    <dbReference type="NCBI Taxonomy" id="425513"/>
    <lineage>
        <taxon>Bacteria</taxon>
        <taxon>Pseudomonadati</taxon>
        <taxon>Bacteroidota</taxon>
        <taxon>Sphingobacteriia</taxon>
        <taxon>Sphingobacteriales</taxon>
        <taxon>Sphingobacteriaceae</taxon>
        <taxon>Pedobacter</taxon>
    </lineage>
</organism>
<dbReference type="Pfam" id="PF00534">
    <property type="entry name" value="Glycos_transf_1"/>
    <property type="match status" value="1"/>
</dbReference>
<evidence type="ECO:0000313" key="4">
    <source>
        <dbReference type="EMBL" id="TDQ09359.1"/>
    </source>
</evidence>
<dbReference type="SUPFAM" id="SSF53756">
    <property type="entry name" value="UDP-Glycosyltransferase/glycogen phosphorylase"/>
    <property type="match status" value="1"/>
</dbReference>
<reference evidence="4 5" key="1">
    <citation type="submission" date="2019-03" db="EMBL/GenBank/DDBJ databases">
        <title>Genomic Encyclopedia of Archaeal and Bacterial Type Strains, Phase II (KMG-II): from individual species to whole genera.</title>
        <authorList>
            <person name="Goeker M."/>
        </authorList>
    </citation>
    <scope>NUCLEOTIDE SEQUENCE [LARGE SCALE GENOMIC DNA]</scope>
    <source>
        <strain evidence="4 5">DSM 19035</strain>
    </source>
</reference>
<dbReference type="AlphaFoldDB" id="A0A4R6SVI1"/>
<dbReference type="GO" id="GO:0016757">
    <property type="term" value="F:glycosyltransferase activity"/>
    <property type="evidence" value="ECO:0007669"/>
    <property type="project" value="InterPro"/>
</dbReference>
<keyword evidence="1 4" id="KW-0808">Transferase</keyword>
<dbReference type="GO" id="GO:0009103">
    <property type="term" value="P:lipopolysaccharide biosynthetic process"/>
    <property type="evidence" value="ECO:0007669"/>
    <property type="project" value="TreeGrafter"/>
</dbReference>
<dbReference type="OrthoDB" id="9801609at2"/>
<sequence length="349" mass="40006">MKIVLDCERMKYEHTGLFEYCHQLGHALKKAKGQKDQLSYYLNPGLQKHFDPSDCFIDQNGLQKFIFPRIQNIDLWHTTYQLSAYIPHRKKTKRVLTIHDLNFLHEGKADSKVKGYLHKLQKNIDLADHIVAISTFTKNDILSHLSIPDKPITVIYNGCAPLESSKESMPAYLPSKPFLFALGTVNPKKNFHVLVPLLVNNDLELIIAGKIEPAYKDKILAEAALHNVEARVKVTGPIHDHEKTWYYKNCKAFLFPSLAEGFGIPPIEAMRFGKPVFLSDKTSLPEIGGNLAYYFKSFDPSEMQQVFRNGMQDYQLKQPANEIIKHAEQFNWKNSAQAYIQVYRNTLNA</sequence>
<feature type="domain" description="Glycosyltransferase subfamily 4-like N-terminal" evidence="3">
    <location>
        <begin position="69"/>
        <end position="158"/>
    </location>
</feature>
<dbReference type="Gene3D" id="3.40.50.2000">
    <property type="entry name" value="Glycogen Phosphorylase B"/>
    <property type="match status" value="2"/>
</dbReference>
<dbReference type="RefSeq" id="WP_133575447.1">
    <property type="nucleotide sequence ID" value="NZ_SNYC01000004.1"/>
</dbReference>
<keyword evidence="5" id="KW-1185">Reference proteome</keyword>
<accession>A0A4R6SVI1</accession>
<evidence type="ECO:0000259" key="3">
    <source>
        <dbReference type="Pfam" id="PF13439"/>
    </source>
</evidence>
<evidence type="ECO:0000259" key="2">
    <source>
        <dbReference type="Pfam" id="PF00534"/>
    </source>
</evidence>
<feature type="domain" description="Glycosyl transferase family 1" evidence="2">
    <location>
        <begin position="175"/>
        <end position="314"/>
    </location>
</feature>
<dbReference type="EMBL" id="SNYC01000004">
    <property type="protein sequence ID" value="TDQ09359.1"/>
    <property type="molecule type" value="Genomic_DNA"/>
</dbReference>